<dbReference type="RefSeq" id="WP_139246825.1">
    <property type="nucleotide sequence ID" value="NZ_FODV01000045.1"/>
</dbReference>
<evidence type="ECO:0000313" key="2">
    <source>
        <dbReference type="EMBL" id="SEP31470.1"/>
    </source>
</evidence>
<name>A0A1H8WUU9_9EURY</name>
<reference evidence="3" key="1">
    <citation type="submission" date="2016-10" db="EMBL/GenBank/DDBJ databases">
        <authorList>
            <person name="Varghese N."/>
            <person name="Submissions S."/>
        </authorList>
    </citation>
    <scope>NUCLEOTIDE SEQUENCE [LARGE SCALE GENOMIC DNA]</scope>
    <source>
        <strain evidence="3">CGMCC 1.10121</strain>
    </source>
</reference>
<dbReference type="AlphaFoldDB" id="A0A1H8WUU9"/>
<organism evidence="2 3">
    <name type="scientific">Halogranum amylolyticum</name>
    <dbReference type="NCBI Taxonomy" id="660520"/>
    <lineage>
        <taxon>Archaea</taxon>
        <taxon>Methanobacteriati</taxon>
        <taxon>Methanobacteriota</taxon>
        <taxon>Stenosarchaea group</taxon>
        <taxon>Halobacteria</taxon>
        <taxon>Halobacteriales</taxon>
        <taxon>Haloferacaceae</taxon>
    </lineage>
</organism>
<proteinExistence type="predicted"/>
<protein>
    <recommendedName>
        <fullName evidence="1">Methanogenesis regulatory protein FilR1 middle domain-containing protein</fullName>
    </recommendedName>
</protein>
<dbReference type="EMBL" id="FODV01000045">
    <property type="protein sequence ID" value="SEP31470.1"/>
    <property type="molecule type" value="Genomic_DNA"/>
</dbReference>
<keyword evidence="3" id="KW-1185">Reference proteome</keyword>
<dbReference type="Pfam" id="PF08350">
    <property type="entry name" value="FilR1_middle"/>
    <property type="match status" value="1"/>
</dbReference>
<gene>
    <name evidence="2" type="ORF">SAMN04487948_14512</name>
</gene>
<accession>A0A1H8WUU9</accession>
<dbReference type="Proteomes" id="UP000199126">
    <property type="component" value="Unassembled WGS sequence"/>
</dbReference>
<evidence type="ECO:0000313" key="3">
    <source>
        <dbReference type="Proteomes" id="UP000199126"/>
    </source>
</evidence>
<evidence type="ECO:0000259" key="1">
    <source>
        <dbReference type="Pfam" id="PF08350"/>
    </source>
</evidence>
<dbReference type="InterPro" id="IPR013561">
    <property type="entry name" value="FilR1_middle_dom"/>
</dbReference>
<sequence>MEWTEQEIQRITETARRRTLKGNPESISNQDRNHQTETELAFERLVTLTDSVPPRTDCDVTFTPHESRPFLAVNKMTEGLTAADTTRLRGLWPVVNLPHHDACTDLISQNVQTEFIIDASVLSALKEAQTATGNDDRTNDRKQEWLTTLATSDNCTVYRASSRLNFDLFITDEAVFIGLYVPGYFDPDVDSSGILDIYVGSADPVFLDWAHGIFERYCESAERIELSV</sequence>
<feature type="domain" description="Methanogenesis regulatory protein FilR1 middle" evidence="1">
    <location>
        <begin position="70"/>
        <end position="219"/>
    </location>
</feature>